<sequence length="164" mass="19287">MYDEIIPSTFDIEEHYNDKLPSGMALDSNTKFYLSNTSELPKKAGKVRKIYRVNRTNLKYDLFREVNEMHKRYLNELLGSKSPNAILPLIYKAELTGAEIKIKIGESYKIGIVVEERENCLVVIHENNDIKIYPKRSFDFIMAYNGIEYLFLARNLKKIRFLRK</sequence>
<comment type="caution">
    <text evidence="1">The sequence shown here is derived from an EMBL/GenBank/DDBJ whole genome shotgun (WGS) entry which is preliminary data.</text>
</comment>
<dbReference type="SUPFAM" id="SSF101744">
    <property type="entry name" value="Rof/RNase P subunit-like"/>
    <property type="match status" value="1"/>
</dbReference>
<dbReference type="PANTHER" id="PTHR13348:SF0">
    <property type="entry name" value="RIBONUCLEASE P PROTEIN SUBUNIT P29"/>
    <property type="match status" value="1"/>
</dbReference>
<dbReference type="Gene3D" id="2.30.30.210">
    <property type="entry name" value="Ribonuclease P/MRP, subunit p29"/>
    <property type="match status" value="1"/>
</dbReference>
<name>A0ABQ7HZS0_9MICR</name>
<gene>
    <name evidence="1" type="ORF">TCON_1140</name>
</gene>
<reference evidence="1 2" key="1">
    <citation type="submission" date="2019-01" db="EMBL/GenBank/DDBJ databases">
        <title>Genomes sequencing and comparative genomics of infectious freshwater microsporidia, Cucumispora dikerogammari and Thelohania contejeani.</title>
        <authorList>
            <person name="Cormier A."/>
            <person name="Giraud I."/>
            <person name="Wattier R."/>
            <person name="Teixeira M."/>
            <person name="Grandjean F."/>
            <person name="Rigaud T."/>
            <person name="Cordaux R."/>
        </authorList>
    </citation>
    <scope>NUCLEOTIDE SEQUENCE [LARGE SCALE GENOMIC DNA]</scope>
    <source>
        <strain evidence="1">T1</strain>
        <tissue evidence="1">Spores</tissue>
    </source>
</reference>
<dbReference type="InterPro" id="IPR023534">
    <property type="entry name" value="Rof/RNase_P-like"/>
</dbReference>
<accession>A0ABQ7HZS0</accession>
<proteinExistence type="predicted"/>
<dbReference type="InterPro" id="IPR036980">
    <property type="entry name" value="RNase_P/MRP_Rpp29_sf"/>
</dbReference>
<dbReference type="Proteomes" id="UP001516464">
    <property type="component" value="Unassembled WGS sequence"/>
</dbReference>
<keyword evidence="2" id="KW-1185">Reference proteome</keyword>
<dbReference type="PANTHER" id="PTHR13348">
    <property type="entry name" value="RIBONUCLEASE P SUBUNIT P29"/>
    <property type="match status" value="1"/>
</dbReference>
<dbReference type="EMBL" id="SBIQ01000065">
    <property type="protein sequence ID" value="KAF7683654.1"/>
    <property type="molecule type" value="Genomic_DNA"/>
</dbReference>
<evidence type="ECO:0000313" key="1">
    <source>
        <dbReference type="EMBL" id="KAF7683654.1"/>
    </source>
</evidence>
<organism evidence="1 2">
    <name type="scientific">Astathelohania contejeani</name>
    <dbReference type="NCBI Taxonomy" id="164912"/>
    <lineage>
        <taxon>Eukaryota</taxon>
        <taxon>Fungi</taxon>
        <taxon>Fungi incertae sedis</taxon>
        <taxon>Microsporidia</taxon>
        <taxon>Astathelohaniidae</taxon>
        <taxon>Astathelohania</taxon>
    </lineage>
</organism>
<dbReference type="InterPro" id="IPR016848">
    <property type="entry name" value="RNase_P/MRP_Rpp29-subunit"/>
</dbReference>
<protein>
    <submittedName>
        <fullName evidence="1">Uncharacterized protein</fullName>
    </submittedName>
</protein>
<evidence type="ECO:0000313" key="2">
    <source>
        <dbReference type="Proteomes" id="UP001516464"/>
    </source>
</evidence>